<evidence type="ECO:0000313" key="2">
    <source>
        <dbReference type="EMBL" id="KAK8090371.1"/>
    </source>
</evidence>
<proteinExistence type="predicted"/>
<dbReference type="CDD" id="cd02440">
    <property type="entry name" value="AdoMet_MTases"/>
    <property type="match status" value="1"/>
</dbReference>
<protein>
    <recommendedName>
        <fullName evidence="1">Methyltransferase type 11 domain-containing protein</fullName>
    </recommendedName>
</protein>
<reference evidence="2 3" key="1">
    <citation type="submission" date="2023-01" db="EMBL/GenBank/DDBJ databases">
        <title>Analysis of 21 Apiospora genomes using comparative genomics revels a genus with tremendous synthesis potential of carbohydrate active enzymes and secondary metabolites.</title>
        <authorList>
            <person name="Sorensen T."/>
        </authorList>
    </citation>
    <scope>NUCLEOTIDE SEQUENCE [LARGE SCALE GENOMIC DNA]</scope>
    <source>
        <strain evidence="2 3">CBS 114990</strain>
    </source>
</reference>
<comment type="caution">
    <text evidence="2">The sequence shown here is derived from an EMBL/GenBank/DDBJ whole genome shotgun (WGS) entry which is preliminary data.</text>
</comment>
<name>A0ABR1X4P3_9PEZI</name>
<evidence type="ECO:0000259" key="1">
    <source>
        <dbReference type="Pfam" id="PF08241"/>
    </source>
</evidence>
<dbReference type="Proteomes" id="UP001433268">
    <property type="component" value="Unassembled WGS sequence"/>
</dbReference>
<dbReference type="EMBL" id="JAQQWN010000004">
    <property type="protein sequence ID" value="KAK8090371.1"/>
    <property type="molecule type" value="Genomic_DNA"/>
</dbReference>
<sequence>MDSPTFTPKQAMPFGQRMFEIIGADETLAIAKYEMTLLPPFPTDAVIHDAACGLGPVTEAILATSPPSSIQIKATDAAAGMVHLYNAAATVNGWPSSTVTPATVIDAQSLAFPDATFSHVFLSFGLPILADPVRAAREMHRTLRPGGTTVTAFWLQIPQGECAGATRRALYGGGAENARLAVEPHPEHTDREYLRSLLVRGGFAFDEVELYEKSVFLPVRDIDEFAAAVWSAIGVPTGGWTQRDEEDWDAAVAKYKELLARRSGFHVDQEGNVTLEAIAQVAIARKPLEWLA</sequence>
<keyword evidence="3" id="KW-1185">Reference proteome</keyword>
<dbReference type="Gene3D" id="3.40.50.150">
    <property type="entry name" value="Vaccinia Virus protein VP39"/>
    <property type="match status" value="1"/>
</dbReference>
<accession>A0ABR1X4P3</accession>
<evidence type="ECO:0000313" key="3">
    <source>
        <dbReference type="Proteomes" id="UP001433268"/>
    </source>
</evidence>
<dbReference type="SUPFAM" id="SSF53335">
    <property type="entry name" value="S-adenosyl-L-methionine-dependent methyltransferases"/>
    <property type="match status" value="1"/>
</dbReference>
<dbReference type="GeneID" id="92042707"/>
<organism evidence="2 3">
    <name type="scientific">Apiospora hydei</name>
    <dbReference type="NCBI Taxonomy" id="1337664"/>
    <lineage>
        <taxon>Eukaryota</taxon>
        <taxon>Fungi</taxon>
        <taxon>Dikarya</taxon>
        <taxon>Ascomycota</taxon>
        <taxon>Pezizomycotina</taxon>
        <taxon>Sordariomycetes</taxon>
        <taxon>Xylariomycetidae</taxon>
        <taxon>Amphisphaeriales</taxon>
        <taxon>Apiosporaceae</taxon>
        <taxon>Apiospora</taxon>
    </lineage>
</organism>
<dbReference type="InterPro" id="IPR013216">
    <property type="entry name" value="Methyltransf_11"/>
</dbReference>
<dbReference type="Pfam" id="PF08241">
    <property type="entry name" value="Methyltransf_11"/>
    <property type="match status" value="1"/>
</dbReference>
<dbReference type="RefSeq" id="XP_066673265.1">
    <property type="nucleotide sequence ID" value="XM_066809647.1"/>
</dbReference>
<feature type="domain" description="Methyltransferase type 11" evidence="1">
    <location>
        <begin position="49"/>
        <end position="150"/>
    </location>
</feature>
<gene>
    <name evidence="2" type="ORF">PG997_005332</name>
</gene>
<dbReference type="InterPro" id="IPR029063">
    <property type="entry name" value="SAM-dependent_MTases_sf"/>
</dbReference>